<evidence type="ECO:0000256" key="1">
    <source>
        <dbReference type="ARBA" id="ARBA00004771"/>
    </source>
</evidence>
<protein>
    <recommendedName>
        <fullName evidence="4">diacylglycerol O-acyltransferase</fullName>
        <ecNumber evidence="4">2.3.1.20</ecNumber>
    </recommendedName>
</protein>
<evidence type="ECO:0000256" key="9">
    <source>
        <dbReference type="ARBA" id="ARBA00023315"/>
    </source>
</evidence>
<name>A0ABT3TAR4_9GAMM</name>
<evidence type="ECO:0000259" key="12">
    <source>
        <dbReference type="Pfam" id="PF06974"/>
    </source>
</evidence>
<dbReference type="EMBL" id="SHNO01000001">
    <property type="protein sequence ID" value="MCX2978554.1"/>
    <property type="molecule type" value="Genomic_DNA"/>
</dbReference>
<feature type="domain" description="O-acyltransferase WSD1-like N-terminal" evidence="11">
    <location>
        <begin position="8"/>
        <end position="278"/>
    </location>
</feature>
<comment type="catalytic activity">
    <reaction evidence="10">
        <text>an acyl-CoA + a 1,2-diacyl-sn-glycerol = a triacyl-sn-glycerol + CoA</text>
        <dbReference type="Rhea" id="RHEA:10868"/>
        <dbReference type="ChEBI" id="CHEBI:17815"/>
        <dbReference type="ChEBI" id="CHEBI:57287"/>
        <dbReference type="ChEBI" id="CHEBI:58342"/>
        <dbReference type="ChEBI" id="CHEBI:64615"/>
        <dbReference type="EC" id="2.3.1.20"/>
    </reaction>
</comment>
<evidence type="ECO:0000256" key="10">
    <source>
        <dbReference type="ARBA" id="ARBA00048109"/>
    </source>
</evidence>
<dbReference type="NCBIfam" id="TIGR02946">
    <property type="entry name" value="acyl_WS_DGAT"/>
    <property type="match status" value="1"/>
</dbReference>
<comment type="pathway">
    <text evidence="1">Glycerolipid metabolism; triacylglycerol biosynthesis.</text>
</comment>
<dbReference type="Gene3D" id="3.30.559.10">
    <property type="entry name" value="Chloramphenicol acetyltransferase-like domain"/>
    <property type="match status" value="1"/>
</dbReference>
<proteinExistence type="inferred from homology"/>
<dbReference type="InterPro" id="IPR023213">
    <property type="entry name" value="CAT-like_dom_sf"/>
</dbReference>
<evidence type="ECO:0000256" key="3">
    <source>
        <dbReference type="ARBA" id="ARBA00009587"/>
    </source>
</evidence>
<accession>A0ABT3TAR4</accession>
<keyword evidence="7" id="KW-0319">Glycerol metabolism</keyword>
<evidence type="ECO:0000256" key="8">
    <source>
        <dbReference type="ARBA" id="ARBA00023098"/>
    </source>
</evidence>
<dbReference type="Pfam" id="PF06974">
    <property type="entry name" value="WS_DGAT_C"/>
    <property type="match status" value="1"/>
</dbReference>
<comment type="caution">
    <text evidence="13">The sequence shown here is derived from an EMBL/GenBank/DDBJ whole genome shotgun (WGS) entry which is preliminary data.</text>
</comment>
<evidence type="ECO:0000256" key="7">
    <source>
        <dbReference type="ARBA" id="ARBA00022798"/>
    </source>
</evidence>
<dbReference type="PANTHER" id="PTHR31650:SF1">
    <property type="entry name" value="WAX ESTER SYNTHASE_DIACYLGLYCEROL ACYLTRANSFERASE 4-RELATED"/>
    <property type="match status" value="1"/>
</dbReference>
<organism evidence="13 14">
    <name type="scientific">Candidatus Marimicrobium litorale</name>
    <dbReference type="NCBI Taxonomy" id="2518991"/>
    <lineage>
        <taxon>Bacteria</taxon>
        <taxon>Pseudomonadati</taxon>
        <taxon>Pseudomonadota</taxon>
        <taxon>Gammaproteobacteria</taxon>
        <taxon>Cellvibrionales</taxon>
        <taxon>Halieaceae</taxon>
        <taxon>Marimicrobium</taxon>
    </lineage>
</organism>
<evidence type="ECO:0000256" key="4">
    <source>
        <dbReference type="ARBA" id="ARBA00013244"/>
    </source>
</evidence>
<dbReference type="InterPro" id="IPR045034">
    <property type="entry name" value="O-acyltransferase_WSD1-like"/>
</dbReference>
<evidence type="ECO:0000256" key="2">
    <source>
        <dbReference type="ARBA" id="ARBA00005189"/>
    </source>
</evidence>
<dbReference type="PANTHER" id="PTHR31650">
    <property type="entry name" value="O-ACYLTRANSFERASE (WSD1-LIKE) FAMILY PROTEIN"/>
    <property type="match status" value="1"/>
</dbReference>
<evidence type="ECO:0000256" key="5">
    <source>
        <dbReference type="ARBA" id="ARBA00022516"/>
    </source>
</evidence>
<comment type="similarity">
    <text evidence="3">Belongs to the long-chain O-acyltransferase family.</text>
</comment>
<keyword evidence="14" id="KW-1185">Reference proteome</keyword>
<dbReference type="InterPro" id="IPR004255">
    <property type="entry name" value="O-acyltransferase_WSD1_N"/>
</dbReference>
<keyword evidence="9" id="KW-0012">Acyltransferase</keyword>
<evidence type="ECO:0000313" key="14">
    <source>
        <dbReference type="Proteomes" id="UP001143304"/>
    </source>
</evidence>
<dbReference type="InterPro" id="IPR009721">
    <property type="entry name" value="O-acyltransferase_WSD1_C"/>
</dbReference>
<dbReference type="EC" id="2.3.1.20" evidence="4"/>
<dbReference type="Pfam" id="PF03007">
    <property type="entry name" value="WS_DGAT_cat"/>
    <property type="match status" value="1"/>
</dbReference>
<dbReference type="InterPro" id="IPR014292">
    <property type="entry name" value="Acyl_transf_WS/DGAT"/>
</dbReference>
<evidence type="ECO:0000256" key="6">
    <source>
        <dbReference type="ARBA" id="ARBA00022679"/>
    </source>
</evidence>
<comment type="pathway">
    <text evidence="2">Lipid metabolism.</text>
</comment>
<gene>
    <name evidence="13" type="ORF">EYC82_14400</name>
</gene>
<sequence>MGDTMQPLSDIDALFLNLDTRNTPMHIGSLSIYDQSKAPGGFLRFTDILAYYRSRLDRAKVFRRRRVNVPFNLGNPYWIEDPEFDIEFHIRHIALPEPRDWRQLTILAARLFSRPLDLNKPLWEVYVIEGLDSIDGIAPNSFALLHKVHHSAIDGVSGAELLAATHELGPDYDIPATSRYDGWQAGSMPSDLAMYVNGLIQSTRMPGKYARYMRNFAGRWVDARQWLQGGHRSMQVAPDSPFNQGVTPHRVFDGVRFSLEQIKAVKNRVEGCTVNDVIIAICGGGMHKYLASREEGISDSLLAMMPKSTRSEAAMRDEGNQISIMRVAIGSHIEDARERLEFVRDSTHDAKELLSILGEDVVAETLALISPAVANLAGKVLMATGLSESVRMFNTVVTNVPGPPVPLYFMGCEMQQFYGMGPAASGLGLFQVVFSYNGIVSIGCVSCREMMPDPAFYARCLEEAYQEMLELG</sequence>
<keyword evidence="6" id="KW-0808">Transferase</keyword>
<reference evidence="13" key="1">
    <citation type="submission" date="2019-02" db="EMBL/GenBank/DDBJ databases">
        <authorList>
            <person name="Li S.-H."/>
        </authorList>
    </citation>
    <scope>NUCLEOTIDE SEQUENCE</scope>
    <source>
        <strain evidence="13">IMCC11814</strain>
    </source>
</reference>
<dbReference type="Proteomes" id="UP001143304">
    <property type="component" value="Unassembled WGS sequence"/>
</dbReference>
<keyword evidence="5" id="KW-0444">Lipid biosynthesis</keyword>
<dbReference type="SUPFAM" id="SSF52777">
    <property type="entry name" value="CoA-dependent acyltransferases"/>
    <property type="match status" value="1"/>
</dbReference>
<evidence type="ECO:0000259" key="11">
    <source>
        <dbReference type="Pfam" id="PF03007"/>
    </source>
</evidence>
<feature type="domain" description="O-acyltransferase WSD1 C-terminal" evidence="12">
    <location>
        <begin position="319"/>
        <end position="468"/>
    </location>
</feature>
<keyword evidence="8" id="KW-0443">Lipid metabolism</keyword>
<evidence type="ECO:0000313" key="13">
    <source>
        <dbReference type="EMBL" id="MCX2978554.1"/>
    </source>
</evidence>